<keyword evidence="2" id="KW-0479">Metal-binding</keyword>
<dbReference type="InterPro" id="IPR012257">
    <property type="entry name" value="Glc_ox_4Fe-4S"/>
</dbReference>
<dbReference type="GeneID" id="4909160"/>
<dbReference type="EMBL" id="CP000561">
    <property type="protein sequence ID" value="ABO08646.1"/>
    <property type="molecule type" value="Genomic_DNA"/>
</dbReference>
<evidence type="ECO:0000313" key="7">
    <source>
        <dbReference type="EMBL" id="ABO08646.1"/>
    </source>
</evidence>
<protein>
    <recommendedName>
        <fullName evidence="6">4Fe-4S ferredoxin-type domain-containing protein</fullName>
    </recommendedName>
</protein>
<dbReference type="SUPFAM" id="SSF46548">
    <property type="entry name" value="alpha-helical ferredoxin"/>
    <property type="match status" value="1"/>
</dbReference>
<sequence>MTAAYDEVYKCVHCGFCLPTCPTYLATGVEGMSPRGRLYLIRAVLEGRARPTKDLLEYLDACVYCLRCETACPSGVKYGAVYEQFFKEHRKELQSITYSRYLPLFNALNTGPGLALARVGGSLVKELGALVAGRDVRMYVGKEFKAKGERVGRVALFVAPDCVAWRYKGKMVEAAIRVLTWNGYDVVVPRFRCCGAPYRHSGQFEKSEELAKYNKAVVGQLGRIDYVVVANSGGCQAELMRYFDNVVDVFQLLAKNGVRERLGPVKLRLALQHSCHLMNVAKAHTHIVALLSKVPELKVVPLPSADVCCGGGALYPMRHRDIANKILEVKRREVFEIKPDGILVESPACLQQLSKLGVPVYTPIEILDLSYKNANNLKYLDLEIG</sequence>
<feature type="domain" description="4Fe-4S ferredoxin-type" evidence="6">
    <location>
        <begin position="1"/>
        <end position="31"/>
    </location>
</feature>
<dbReference type="InterPro" id="IPR004017">
    <property type="entry name" value="Cys_rich_dom"/>
</dbReference>
<dbReference type="GO" id="GO:0016491">
    <property type="term" value="F:oxidoreductase activity"/>
    <property type="evidence" value="ECO:0007669"/>
    <property type="project" value="UniProtKB-ARBA"/>
</dbReference>
<evidence type="ECO:0000256" key="5">
    <source>
        <dbReference type="ARBA" id="ARBA00023014"/>
    </source>
</evidence>
<reference evidence="7" key="1">
    <citation type="submission" date="2007-02" db="EMBL/GenBank/DDBJ databases">
        <title>Complete sequence of Pyrobaculum calidifontis JCM 11548.</title>
        <authorList>
            <consortium name="US DOE Joint Genome Institute"/>
            <person name="Copeland A."/>
            <person name="Lucas S."/>
            <person name="Lapidus A."/>
            <person name="Barry K."/>
            <person name="Glavina del Rio T."/>
            <person name="Dalin E."/>
            <person name="Tice H."/>
            <person name="Pitluck S."/>
            <person name="Chain P."/>
            <person name="Malfatti S."/>
            <person name="Shin M."/>
            <person name="Vergez L."/>
            <person name="Schmutz J."/>
            <person name="Larimer F."/>
            <person name="Land M."/>
            <person name="Hauser L."/>
            <person name="Kyrpides N."/>
            <person name="Mikhailova N."/>
            <person name="Cozen A.E."/>
            <person name="Fitz-Gibbon S.T."/>
            <person name="House C.H."/>
            <person name="Saltikov C."/>
            <person name="Lowe T.M."/>
            <person name="Richardson P."/>
        </authorList>
    </citation>
    <scope>NUCLEOTIDE SEQUENCE [LARGE SCALE GENOMIC DNA]</scope>
    <source>
        <strain evidence="7">JCM 11548</strain>
    </source>
</reference>
<dbReference type="Proteomes" id="UP000001431">
    <property type="component" value="Chromosome"/>
</dbReference>
<gene>
    <name evidence="7" type="ordered locus">Pcal_1221</name>
</gene>
<dbReference type="InterPro" id="IPR017900">
    <property type="entry name" value="4Fe4S_Fe_S_CS"/>
</dbReference>
<keyword evidence="1" id="KW-0004">4Fe-4S</keyword>
<dbReference type="PROSITE" id="PS00198">
    <property type="entry name" value="4FE4S_FER_1"/>
    <property type="match status" value="2"/>
</dbReference>
<dbReference type="OrthoDB" id="23833at2157"/>
<dbReference type="Gene3D" id="1.10.1060.10">
    <property type="entry name" value="Alpha-helical ferredoxin"/>
    <property type="match status" value="1"/>
</dbReference>
<evidence type="ECO:0000256" key="4">
    <source>
        <dbReference type="ARBA" id="ARBA00023004"/>
    </source>
</evidence>
<feature type="domain" description="4Fe-4S ferredoxin-type" evidence="6">
    <location>
        <begin position="52"/>
        <end position="82"/>
    </location>
</feature>
<dbReference type="PIRSF" id="PIRSF000139">
    <property type="entry name" value="Glc_ox_4Fe-4S"/>
    <property type="match status" value="1"/>
</dbReference>
<dbReference type="PROSITE" id="PS51379">
    <property type="entry name" value="4FE4S_FER_2"/>
    <property type="match status" value="2"/>
</dbReference>
<dbReference type="InterPro" id="IPR017896">
    <property type="entry name" value="4Fe4S_Fe-S-bd"/>
</dbReference>
<dbReference type="PANTHER" id="PTHR32479:SF17">
    <property type="entry name" value="GLYCOLATE OXIDASE IRON-SULFUR SUBUNIT"/>
    <property type="match status" value="1"/>
</dbReference>
<keyword evidence="5" id="KW-0411">Iron-sulfur</keyword>
<dbReference type="GO" id="GO:0051539">
    <property type="term" value="F:4 iron, 4 sulfur cluster binding"/>
    <property type="evidence" value="ECO:0007669"/>
    <property type="project" value="UniProtKB-KW"/>
</dbReference>
<dbReference type="PANTHER" id="PTHR32479">
    <property type="entry name" value="GLYCOLATE OXIDASE IRON-SULFUR SUBUNIT"/>
    <property type="match status" value="1"/>
</dbReference>
<evidence type="ECO:0000313" key="8">
    <source>
        <dbReference type="Proteomes" id="UP000001431"/>
    </source>
</evidence>
<evidence type="ECO:0000256" key="2">
    <source>
        <dbReference type="ARBA" id="ARBA00022723"/>
    </source>
</evidence>
<dbReference type="AlphaFoldDB" id="A3MVH9"/>
<dbReference type="RefSeq" id="WP_011849904.1">
    <property type="nucleotide sequence ID" value="NC_009073.1"/>
</dbReference>
<keyword evidence="4" id="KW-0408">Iron</keyword>
<dbReference type="KEGG" id="pcl:Pcal_1221"/>
<proteinExistence type="predicted"/>
<keyword evidence="3" id="KW-0677">Repeat</keyword>
<organism evidence="7 8">
    <name type="scientific">Pyrobaculum calidifontis (strain DSM 21063 / JCM 11548 / VA1)</name>
    <dbReference type="NCBI Taxonomy" id="410359"/>
    <lineage>
        <taxon>Archaea</taxon>
        <taxon>Thermoproteota</taxon>
        <taxon>Thermoprotei</taxon>
        <taxon>Thermoproteales</taxon>
        <taxon>Thermoproteaceae</taxon>
        <taxon>Pyrobaculum</taxon>
    </lineage>
</organism>
<dbReference type="InterPro" id="IPR009051">
    <property type="entry name" value="Helical_ferredxn"/>
</dbReference>
<dbReference type="Pfam" id="PF13183">
    <property type="entry name" value="Fer4_8"/>
    <property type="match status" value="1"/>
</dbReference>
<dbReference type="Pfam" id="PF02754">
    <property type="entry name" value="CCG"/>
    <property type="match status" value="2"/>
</dbReference>
<keyword evidence="8" id="KW-1185">Reference proteome</keyword>
<evidence type="ECO:0000256" key="1">
    <source>
        <dbReference type="ARBA" id="ARBA00022485"/>
    </source>
</evidence>
<evidence type="ECO:0000259" key="6">
    <source>
        <dbReference type="PROSITE" id="PS51379"/>
    </source>
</evidence>
<accession>A3MVH9</accession>
<evidence type="ECO:0000256" key="3">
    <source>
        <dbReference type="ARBA" id="ARBA00022737"/>
    </source>
</evidence>
<dbReference type="eggNOG" id="arCOG00333">
    <property type="taxonomic scope" value="Archaea"/>
</dbReference>
<name>A3MVH9_PYRCJ</name>
<dbReference type="HOGENOM" id="CLU_023081_0_1_2"/>
<dbReference type="STRING" id="410359.Pcal_1221"/>
<dbReference type="GO" id="GO:0046872">
    <property type="term" value="F:metal ion binding"/>
    <property type="evidence" value="ECO:0007669"/>
    <property type="project" value="UniProtKB-KW"/>
</dbReference>